<reference evidence="2 3" key="1">
    <citation type="submission" date="2023-07" db="EMBL/GenBank/DDBJ databases">
        <title>Sequencing the genomes of 1000 actinobacteria strains.</title>
        <authorList>
            <person name="Klenk H.-P."/>
        </authorList>
    </citation>
    <scope>NUCLEOTIDE SEQUENCE [LARGE SCALE GENOMIC DNA]</scope>
    <source>
        <strain evidence="2 3">DSM 14555</strain>
    </source>
</reference>
<dbReference type="Gene3D" id="3.40.109.10">
    <property type="entry name" value="NADH Oxidase"/>
    <property type="match status" value="1"/>
</dbReference>
<dbReference type="CDD" id="cd02142">
    <property type="entry name" value="McbC_SagB-like_oxidoreductase"/>
    <property type="match status" value="1"/>
</dbReference>
<dbReference type="PANTHER" id="PTHR43745:SF2">
    <property type="entry name" value="NITROREDUCTASE MJ1384-RELATED"/>
    <property type="match status" value="1"/>
</dbReference>
<dbReference type="EMBL" id="JAVDQF010000001">
    <property type="protein sequence ID" value="MDR6270368.1"/>
    <property type="molecule type" value="Genomic_DNA"/>
</dbReference>
<dbReference type="Pfam" id="PF00881">
    <property type="entry name" value="Nitroreductase"/>
    <property type="match status" value="1"/>
</dbReference>
<proteinExistence type="predicted"/>
<dbReference type="RefSeq" id="WP_309799404.1">
    <property type="nucleotide sequence ID" value="NZ_BAAAHY010000007.1"/>
</dbReference>
<name>A0ABU1JD58_9MICC</name>
<accession>A0ABU1JD58</accession>
<dbReference type="SUPFAM" id="SSF55469">
    <property type="entry name" value="FMN-dependent nitroreductase-like"/>
    <property type="match status" value="1"/>
</dbReference>
<organism evidence="2 3">
    <name type="scientific">Arthrobacter russicus</name>
    <dbReference type="NCBI Taxonomy" id="172040"/>
    <lineage>
        <taxon>Bacteria</taxon>
        <taxon>Bacillati</taxon>
        <taxon>Actinomycetota</taxon>
        <taxon>Actinomycetes</taxon>
        <taxon>Micrococcales</taxon>
        <taxon>Micrococcaceae</taxon>
        <taxon>Arthrobacter</taxon>
    </lineage>
</organism>
<comment type="caution">
    <text evidence="2">The sequence shown here is derived from an EMBL/GenBank/DDBJ whole genome shotgun (WGS) entry which is preliminary data.</text>
</comment>
<gene>
    <name evidence="2" type="ORF">JOE69_002606</name>
</gene>
<evidence type="ECO:0000259" key="1">
    <source>
        <dbReference type="Pfam" id="PF00881"/>
    </source>
</evidence>
<sequence>MEDSLLKSLPWIPADDPAENYHAAAKLSPWVSESFSGPYAFELANDPEALAGFGVPSSIVGSAERHPLAPATEPTPVGTVLRDRQSVTGFGPSQVDFGQLSRILLDTACTSPAGRRGAPSAGALYPLDVYLCVCGVRGLASGIYSLDPFAAELNRLRIGKDPRTFLSETLLFQDLAESSAFHVFFIASFARQRIKYGQRSYRFTLLEAGHLAQAMIMSAQESGIASCPVGGFIDQEVDDLLCLDGVEQSVVYSVAFGTARRRDAA</sequence>
<evidence type="ECO:0000313" key="3">
    <source>
        <dbReference type="Proteomes" id="UP001185069"/>
    </source>
</evidence>
<feature type="domain" description="Nitroreductase" evidence="1">
    <location>
        <begin position="81"/>
        <end position="257"/>
    </location>
</feature>
<dbReference type="InterPro" id="IPR020051">
    <property type="entry name" value="SagB-type_dehydrogenase"/>
</dbReference>
<dbReference type="PANTHER" id="PTHR43745">
    <property type="entry name" value="NITROREDUCTASE MJ1384-RELATED"/>
    <property type="match status" value="1"/>
</dbReference>
<protein>
    <submittedName>
        <fullName evidence="2">SagB-type dehydrogenase family enzyme</fullName>
    </submittedName>
</protein>
<dbReference type="Proteomes" id="UP001185069">
    <property type="component" value="Unassembled WGS sequence"/>
</dbReference>
<keyword evidence="3" id="KW-1185">Reference proteome</keyword>
<dbReference type="InterPro" id="IPR052544">
    <property type="entry name" value="Bacteriocin_Proc_Enz"/>
</dbReference>
<evidence type="ECO:0000313" key="2">
    <source>
        <dbReference type="EMBL" id="MDR6270368.1"/>
    </source>
</evidence>
<dbReference type="InterPro" id="IPR029479">
    <property type="entry name" value="Nitroreductase"/>
</dbReference>
<dbReference type="InterPro" id="IPR000415">
    <property type="entry name" value="Nitroreductase-like"/>
</dbReference>
<dbReference type="NCBIfam" id="TIGR03605">
    <property type="entry name" value="antibiot_sagB"/>
    <property type="match status" value="1"/>
</dbReference>